<evidence type="ECO:0000256" key="1">
    <source>
        <dbReference type="SAM" id="MobiDB-lite"/>
    </source>
</evidence>
<dbReference type="Proteomes" id="UP000244005">
    <property type="component" value="Unassembled WGS sequence"/>
</dbReference>
<dbReference type="Gramene" id="Mp2g18410.1">
    <property type="protein sequence ID" value="Mp2g18410.1.cds"/>
    <property type="gene ID" value="Mp2g18410"/>
</dbReference>
<name>A0A2R6W2D7_MARPO</name>
<accession>A0A2R6W2D7</accession>
<evidence type="ECO:0000313" key="2">
    <source>
        <dbReference type="EMBL" id="PTQ28009.1"/>
    </source>
</evidence>
<dbReference type="EMBL" id="KZ772846">
    <property type="protein sequence ID" value="PTQ28009.1"/>
    <property type="molecule type" value="Genomic_DNA"/>
</dbReference>
<organism evidence="2 3">
    <name type="scientific">Marchantia polymorpha</name>
    <name type="common">Common liverwort</name>
    <name type="synonym">Marchantia aquatica</name>
    <dbReference type="NCBI Taxonomy" id="3197"/>
    <lineage>
        <taxon>Eukaryota</taxon>
        <taxon>Viridiplantae</taxon>
        <taxon>Streptophyta</taxon>
        <taxon>Embryophyta</taxon>
        <taxon>Marchantiophyta</taxon>
        <taxon>Marchantiopsida</taxon>
        <taxon>Marchantiidae</taxon>
        <taxon>Marchantiales</taxon>
        <taxon>Marchantiaceae</taxon>
        <taxon>Marchantia</taxon>
    </lineage>
</organism>
<feature type="compositionally biased region" description="Polar residues" evidence="1">
    <location>
        <begin position="73"/>
        <end position="84"/>
    </location>
</feature>
<keyword evidence="3" id="KW-1185">Reference proteome</keyword>
<gene>
    <name evidence="2" type="ORF">MARPO_0177s0020</name>
</gene>
<feature type="compositionally biased region" description="Basic and acidic residues" evidence="1">
    <location>
        <begin position="86"/>
        <end position="95"/>
    </location>
</feature>
<dbReference type="AlphaFoldDB" id="A0A2R6W2D7"/>
<proteinExistence type="predicted"/>
<evidence type="ECO:0000313" key="3">
    <source>
        <dbReference type="Proteomes" id="UP000244005"/>
    </source>
</evidence>
<sequence>MRKALLILSPMVRKMVPAPARSPPPPPVTAKAPPLQSICPKALSPPEEKNSFMPTVSLHTEIHDEREGLLPGPQQSRTASGQARSSRKEGRRTLQDEEVWWTSVGVTRTWTF</sequence>
<reference evidence="3" key="1">
    <citation type="journal article" date="2017" name="Cell">
        <title>Insights into land plant evolution garnered from the Marchantia polymorpha genome.</title>
        <authorList>
            <person name="Bowman J.L."/>
            <person name="Kohchi T."/>
            <person name="Yamato K.T."/>
            <person name="Jenkins J."/>
            <person name="Shu S."/>
            <person name="Ishizaki K."/>
            <person name="Yamaoka S."/>
            <person name="Nishihama R."/>
            <person name="Nakamura Y."/>
            <person name="Berger F."/>
            <person name="Adam C."/>
            <person name="Aki S.S."/>
            <person name="Althoff F."/>
            <person name="Araki T."/>
            <person name="Arteaga-Vazquez M.A."/>
            <person name="Balasubrmanian S."/>
            <person name="Barry K."/>
            <person name="Bauer D."/>
            <person name="Boehm C.R."/>
            <person name="Briginshaw L."/>
            <person name="Caballero-Perez J."/>
            <person name="Catarino B."/>
            <person name="Chen F."/>
            <person name="Chiyoda S."/>
            <person name="Chovatia M."/>
            <person name="Davies K.M."/>
            <person name="Delmans M."/>
            <person name="Demura T."/>
            <person name="Dierschke T."/>
            <person name="Dolan L."/>
            <person name="Dorantes-Acosta A.E."/>
            <person name="Eklund D.M."/>
            <person name="Florent S.N."/>
            <person name="Flores-Sandoval E."/>
            <person name="Fujiyama A."/>
            <person name="Fukuzawa H."/>
            <person name="Galik B."/>
            <person name="Grimanelli D."/>
            <person name="Grimwood J."/>
            <person name="Grossniklaus U."/>
            <person name="Hamada T."/>
            <person name="Haseloff J."/>
            <person name="Hetherington A.J."/>
            <person name="Higo A."/>
            <person name="Hirakawa Y."/>
            <person name="Hundley H.N."/>
            <person name="Ikeda Y."/>
            <person name="Inoue K."/>
            <person name="Inoue S.I."/>
            <person name="Ishida S."/>
            <person name="Jia Q."/>
            <person name="Kakita M."/>
            <person name="Kanazawa T."/>
            <person name="Kawai Y."/>
            <person name="Kawashima T."/>
            <person name="Kennedy M."/>
            <person name="Kinose K."/>
            <person name="Kinoshita T."/>
            <person name="Kohara Y."/>
            <person name="Koide E."/>
            <person name="Komatsu K."/>
            <person name="Kopischke S."/>
            <person name="Kubo M."/>
            <person name="Kyozuka J."/>
            <person name="Lagercrantz U."/>
            <person name="Lin S.S."/>
            <person name="Lindquist E."/>
            <person name="Lipzen A.M."/>
            <person name="Lu C.W."/>
            <person name="De Luna E."/>
            <person name="Martienssen R.A."/>
            <person name="Minamino N."/>
            <person name="Mizutani M."/>
            <person name="Mizutani M."/>
            <person name="Mochizuki N."/>
            <person name="Monte I."/>
            <person name="Mosher R."/>
            <person name="Nagasaki H."/>
            <person name="Nakagami H."/>
            <person name="Naramoto S."/>
            <person name="Nishitani K."/>
            <person name="Ohtani M."/>
            <person name="Okamoto T."/>
            <person name="Okumura M."/>
            <person name="Phillips J."/>
            <person name="Pollak B."/>
            <person name="Reinders A."/>
            <person name="Rovekamp M."/>
            <person name="Sano R."/>
            <person name="Sawa S."/>
            <person name="Schmid M.W."/>
            <person name="Shirakawa M."/>
            <person name="Solano R."/>
            <person name="Spunde A."/>
            <person name="Suetsugu N."/>
            <person name="Sugano S."/>
            <person name="Sugiyama A."/>
            <person name="Sun R."/>
            <person name="Suzuki Y."/>
            <person name="Takenaka M."/>
            <person name="Takezawa D."/>
            <person name="Tomogane H."/>
            <person name="Tsuzuki M."/>
            <person name="Ueda T."/>
            <person name="Umeda M."/>
            <person name="Ward J.M."/>
            <person name="Watanabe Y."/>
            <person name="Yazaki K."/>
            <person name="Yokoyama R."/>
            <person name="Yoshitake Y."/>
            <person name="Yotsui I."/>
            <person name="Zachgo S."/>
            <person name="Schmutz J."/>
        </authorList>
    </citation>
    <scope>NUCLEOTIDE SEQUENCE [LARGE SCALE GENOMIC DNA]</scope>
    <source>
        <strain evidence="3">Tak-1</strain>
    </source>
</reference>
<feature type="region of interest" description="Disordered" evidence="1">
    <location>
        <begin position="16"/>
        <end position="97"/>
    </location>
</feature>
<protein>
    <submittedName>
        <fullName evidence="2">Uncharacterized protein</fullName>
    </submittedName>
</protein>